<sequence length="238" mass="26065">MKFPACLCALAAAAGLAGCGTPRSAAPDAAPFLPTPAQFERLFPERLPFYGYEGFAAAVRSMPGFASTGPEALRRREMAAFLGQIAHESDRLRALREYARENWDHYCRSGGGDSCAPGRQYYGRGPIQLSWNYQYRAAGQAIGVDLWSEPDLVATDPKIAWQTALWYWMTQPGPGRMTSHAAIVDGFGFGETTRSINGALECDKPADEAVQRKLARRIGFYREAAALFEVDVGERLAC</sequence>
<dbReference type="Gene3D" id="3.30.20.10">
    <property type="entry name" value="Endochitinase, domain 2"/>
    <property type="match status" value="1"/>
</dbReference>
<name>A0ABX2EE53_9BURK</name>
<evidence type="ECO:0000256" key="2">
    <source>
        <dbReference type="ARBA" id="ARBA00023157"/>
    </source>
</evidence>
<protein>
    <submittedName>
        <fullName evidence="5">Chitinase</fullName>
    </submittedName>
</protein>
<dbReference type="Pfam" id="PF00182">
    <property type="entry name" value="Glyco_hydro_19"/>
    <property type="match status" value="1"/>
</dbReference>
<comment type="caution">
    <text evidence="5">The sequence shown here is derived from an EMBL/GenBank/DDBJ whole genome shotgun (WGS) entry which is preliminary data.</text>
</comment>
<dbReference type="PANTHER" id="PTHR22595">
    <property type="entry name" value="CHITINASE-RELATED"/>
    <property type="match status" value="1"/>
</dbReference>
<dbReference type="InterPro" id="IPR023346">
    <property type="entry name" value="Lysozyme-like_dom_sf"/>
</dbReference>
<dbReference type="InterPro" id="IPR016283">
    <property type="entry name" value="Glyco_hydro_19"/>
</dbReference>
<feature type="domain" description="Glycoside hydrolase family 19 catalytic" evidence="4">
    <location>
        <begin position="49"/>
        <end position="238"/>
    </location>
</feature>
<dbReference type="Gene3D" id="1.10.530.10">
    <property type="match status" value="1"/>
</dbReference>
<dbReference type="PANTHER" id="PTHR22595:SF79">
    <property type="entry name" value="CHITINASE 12"/>
    <property type="match status" value="1"/>
</dbReference>
<evidence type="ECO:0000313" key="5">
    <source>
        <dbReference type="EMBL" id="NRF66889.1"/>
    </source>
</evidence>
<evidence type="ECO:0000256" key="3">
    <source>
        <dbReference type="SAM" id="SignalP"/>
    </source>
</evidence>
<feature type="signal peptide" evidence="3">
    <location>
        <begin position="1"/>
        <end position="25"/>
    </location>
</feature>
<proteinExistence type="predicted"/>
<dbReference type="InterPro" id="IPR000726">
    <property type="entry name" value="Glyco_hydro_19_cat"/>
</dbReference>
<keyword evidence="3" id="KW-0732">Signal</keyword>
<keyword evidence="1" id="KW-0611">Plant defense</keyword>
<organism evidence="5 6">
    <name type="scientific">Pseudaquabacterium terrae</name>
    <dbReference type="NCBI Taxonomy" id="2732868"/>
    <lineage>
        <taxon>Bacteria</taxon>
        <taxon>Pseudomonadati</taxon>
        <taxon>Pseudomonadota</taxon>
        <taxon>Betaproteobacteria</taxon>
        <taxon>Burkholderiales</taxon>
        <taxon>Sphaerotilaceae</taxon>
        <taxon>Pseudaquabacterium</taxon>
    </lineage>
</organism>
<keyword evidence="2" id="KW-1015">Disulfide bond</keyword>
<feature type="chain" id="PRO_5047505242" evidence="3">
    <location>
        <begin position="26"/>
        <end position="238"/>
    </location>
</feature>
<dbReference type="CDD" id="cd00325">
    <property type="entry name" value="chitinase_GH19"/>
    <property type="match status" value="1"/>
</dbReference>
<dbReference type="Proteomes" id="UP000737171">
    <property type="component" value="Unassembled WGS sequence"/>
</dbReference>
<keyword evidence="6" id="KW-1185">Reference proteome</keyword>
<reference evidence="5 6" key="1">
    <citation type="submission" date="2020-05" db="EMBL/GenBank/DDBJ databases">
        <title>Aquincola sp. isolate from soil.</title>
        <authorList>
            <person name="Han J."/>
            <person name="Kim D.-U."/>
        </authorList>
    </citation>
    <scope>NUCLEOTIDE SEQUENCE [LARGE SCALE GENOMIC DNA]</scope>
    <source>
        <strain evidence="5 6">S2</strain>
    </source>
</reference>
<dbReference type="SUPFAM" id="SSF53955">
    <property type="entry name" value="Lysozyme-like"/>
    <property type="match status" value="1"/>
</dbReference>
<dbReference type="PIRSF" id="PIRSF001060">
    <property type="entry name" value="Endochitinase"/>
    <property type="match status" value="1"/>
</dbReference>
<dbReference type="EMBL" id="JABRWJ010000002">
    <property type="protein sequence ID" value="NRF66889.1"/>
    <property type="molecule type" value="Genomic_DNA"/>
</dbReference>
<evidence type="ECO:0000313" key="6">
    <source>
        <dbReference type="Proteomes" id="UP000737171"/>
    </source>
</evidence>
<evidence type="ECO:0000256" key="1">
    <source>
        <dbReference type="ARBA" id="ARBA00022821"/>
    </source>
</evidence>
<accession>A0ABX2EE53</accession>
<dbReference type="PROSITE" id="PS51257">
    <property type="entry name" value="PROKAR_LIPOPROTEIN"/>
    <property type="match status" value="1"/>
</dbReference>
<dbReference type="RefSeq" id="WP_173121984.1">
    <property type="nucleotide sequence ID" value="NZ_JABRWJ010000002.1"/>
</dbReference>
<evidence type="ECO:0000259" key="4">
    <source>
        <dbReference type="Pfam" id="PF00182"/>
    </source>
</evidence>
<gene>
    <name evidence="5" type="ORF">HLB44_07830</name>
</gene>